<proteinExistence type="predicted"/>
<dbReference type="EMBL" id="OU895877">
    <property type="protein sequence ID" value="CAG9797238.1"/>
    <property type="molecule type" value="Genomic_DNA"/>
</dbReference>
<keyword evidence="1" id="KW-0732">Signal</keyword>
<dbReference type="Proteomes" id="UP001153620">
    <property type="component" value="Chromosome 1"/>
</dbReference>
<evidence type="ECO:0000256" key="1">
    <source>
        <dbReference type="SAM" id="SignalP"/>
    </source>
</evidence>
<keyword evidence="3" id="KW-1185">Reference proteome</keyword>
<sequence>MFKIAIVVLAVVACVLASPAPEPNPQYVYTSNYGYPAAYSYANVVRAAPYTYARLGYPYYNTYPYNSYAYVG</sequence>
<evidence type="ECO:0000313" key="3">
    <source>
        <dbReference type="Proteomes" id="UP001153620"/>
    </source>
</evidence>
<evidence type="ECO:0000313" key="2">
    <source>
        <dbReference type="EMBL" id="CAG9797238.1"/>
    </source>
</evidence>
<reference evidence="2" key="2">
    <citation type="submission" date="2022-10" db="EMBL/GenBank/DDBJ databases">
        <authorList>
            <consortium name="ENA_rothamsted_submissions"/>
            <consortium name="culmorum"/>
            <person name="King R."/>
        </authorList>
    </citation>
    <scope>NUCLEOTIDE SEQUENCE</scope>
</reference>
<organism evidence="2 3">
    <name type="scientific">Chironomus riparius</name>
    <dbReference type="NCBI Taxonomy" id="315576"/>
    <lineage>
        <taxon>Eukaryota</taxon>
        <taxon>Metazoa</taxon>
        <taxon>Ecdysozoa</taxon>
        <taxon>Arthropoda</taxon>
        <taxon>Hexapoda</taxon>
        <taxon>Insecta</taxon>
        <taxon>Pterygota</taxon>
        <taxon>Neoptera</taxon>
        <taxon>Endopterygota</taxon>
        <taxon>Diptera</taxon>
        <taxon>Nematocera</taxon>
        <taxon>Chironomoidea</taxon>
        <taxon>Chironomidae</taxon>
        <taxon>Chironominae</taxon>
        <taxon>Chironomus</taxon>
    </lineage>
</organism>
<dbReference type="AlphaFoldDB" id="A0A9N9RG48"/>
<accession>A0A9N9RG48</accession>
<name>A0A9N9RG48_9DIPT</name>
<gene>
    <name evidence="2" type="ORF">CHIRRI_LOCUS238</name>
</gene>
<protein>
    <submittedName>
        <fullName evidence="2">Uncharacterized protein</fullName>
    </submittedName>
</protein>
<feature type="chain" id="PRO_5040296679" evidence="1">
    <location>
        <begin position="18"/>
        <end position="72"/>
    </location>
</feature>
<reference evidence="2" key="1">
    <citation type="submission" date="2022-01" db="EMBL/GenBank/DDBJ databases">
        <authorList>
            <person name="King R."/>
        </authorList>
    </citation>
    <scope>NUCLEOTIDE SEQUENCE</scope>
</reference>
<feature type="signal peptide" evidence="1">
    <location>
        <begin position="1"/>
        <end position="17"/>
    </location>
</feature>